<evidence type="ECO:0000313" key="1">
    <source>
        <dbReference type="EMBL" id="GAA3354307.1"/>
    </source>
</evidence>
<evidence type="ECO:0008006" key="3">
    <source>
        <dbReference type="Google" id="ProtNLM"/>
    </source>
</evidence>
<protein>
    <recommendedName>
        <fullName evidence="3">DNA-directed DNA polymerase</fullName>
    </recommendedName>
</protein>
<dbReference type="EMBL" id="BAAAYK010000031">
    <property type="protein sequence ID" value="GAA3354307.1"/>
    <property type="molecule type" value="Genomic_DNA"/>
</dbReference>
<accession>A0ABP6RND9</accession>
<dbReference type="RefSeq" id="WP_344924671.1">
    <property type="nucleotide sequence ID" value="NZ_BAAAYK010000031.1"/>
</dbReference>
<dbReference type="InterPro" id="IPR027417">
    <property type="entry name" value="P-loop_NTPase"/>
</dbReference>
<reference evidence="2" key="1">
    <citation type="journal article" date="2019" name="Int. J. Syst. Evol. Microbiol.">
        <title>The Global Catalogue of Microorganisms (GCM) 10K type strain sequencing project: providing services to taxonomists for standard genome sequencing and annotation.</title>
        <authorList>
            <consortium name="The Broad Institute Genomics Platform"/>
            <consortium name="The Broad Institute Genome Sequencing Center for Infectious Disease"/>
            <person name="Wu L."/>
            <person name="Ma J."/>
        </authorList>
    </citation>
    <scope>NUCLEOTIDE SEQUENCE [LARGE SCALE GENOMIC DNA]</scope>
    <source>
        <strain evidence="2">JCM 9687</strain>
    </source>
</reference>
<comment type="caution">
    <text evidence="1">The sequence shown here is derived from an EMBL/GenBank/DDBJ whole genome shotgun (WGS) entry which is preliminary data.</text>
</comment>
<name>A0ABP6RND9_9PSEU</name>
<keyword evidence="2" id="KW-1185">Reference proteome</keyword>
<sequence>MALALYRKYRPATFAEVVGQEHVTEPLRTALSAQRINHAYLFSGRAAAARRPARASSPAR</sequence>
<organism evidence="1 2">
    <name type="scientific">Saccharopolyspora gregorii</name>
    <dbReference type="NCBI Taxonomy" id="33914"/>
    <lineage>
        <taxon>Bacteria</taxon>
        <taxon>Bacillati</taxon>
        <taxon>Actinomycetota</taxon>
        <taxon>Actinomycetes</taxon>
        <taxon>Pseudonocardiales</taxon>
        <taxon>Pseudonocardiaceae</taxon>
        <taxon>Saccharopolyspora</taxon>
    </lineage>
</organism>
<dbReference type="Gene3D" id="3.40.50.300">
    <property type="entry name" value="P-loop containing nucleotide triphosphate hydrolases"/>
    <property type="match status" value="1"/>
</dbReference>
<proteinExistence type="predicted"/>
<dbReference type="Proteomes" id="UP001500483">
    <property type="component" value="Unassembled WGS sequence"/>
</dbReference>
<dbReference type="SUPFAM" id="SSF52540">
    <property type="entry name" value="P-loop containing nucleoside triphosphate hydrolases"/>
    <property type="match status" value="1"/>
</dbReference>
<gene>
    <name evidence="1" type="ORF">GCM10020366_10610</name>
</gene>
<evidence type="ECO:0000313" key="2">
    <source>
        <dbReference type="Proteomes" id="UP001500483"/>
    </source>
</evidence>